<dbReference type="EMBL" id="SGJD01003788">
    <property type="protein sequence ID" value="KAB0392531.1"/>
    <property type="molecule type" value="Genomic_DNA"/>
</dbReference>
<name>A0A643BWX7_BALPH</name>
<reference evidence="1 2" key="1">
    <citation type="journal article" date="2019" name="PLoS ONE">
        <title>Genomic analyses reveal an absence of contemporary introgressive admixture between fin whales and blue whales, despite known hybrids.</title>
        <authorList>
            <person name="Westbury M.V."/>
            <person name="Petersen B."/>
            <person name="Lorenzen E.D."/>
        </authorList>
    </citation>
    <scope>NUCLEOTIDE SEQUENCE [LARGE SCALE GENOMIC DNA]</scope>
    <source>
        <strain evidence="1">FinWhale-01</strain>
    </source>
</reference>
<organism evidence="1 2">
    <name type="scientific">Balaenoptera physalus</name>
    <name type="common">Fin whale</name>
    <name type="synonym">Balaena physalus</name>
    <dbReference type="NCBI Taxonomy" id="9770"/>
    <lineage>
        <taxon>Eukaryota</taxon>
        <taxon>Metazoa</taxon>
        <taxon>Chordata</taxon>
        <taxon>Craniata</taxon>
        <taxon>Vertebrata</taxon>
        <taxon>Euteleostomi</taxon>
        <taxon>Mammalia</taxon>
        <taxon>Eutheria</taxon>
        <taxon>Laurasiatheria</taxon>
        <taxon>Artiodactyla</taxon>
        <taxon>Whippomorpha</taxon>
        <taxon>Cetacea</taxon>
        <taxon>Mysticeti</taxon>
        <taxon>Balaenopteridae</taxon>
        <taxon>Balaenoptera</taxon>
    </lineage>
</organism>
<accession>A0A643BWX7</accession>
<dbReference type="AlphaFoldDB" id="A0A643BWX7"/>
<gene>
    <name evidence="1" type="ORF">E2I00_018053</name>
</gene>
<dbReference type="Proteomes" id="UP000437017">
    <property type="component" value="Unassembled WGS sequence"/>
</dbReference>
<keyword evidence="2" id="KW-1185">Reference proteome</keyword>
<evidence type="ECO:0000313" key="2">
    <source>
        <dbReference type="Proteomes" id="UP000437017"/>
    </source>
</evidence>
<evidence type="ECO:0000313" key="1">
    <source>
        <dbReference type="EMBL" id="KAB0392531.1"/>
    </source>
</evidence>
<protein>
    <submittedName>
        <fullName evidence="1">Uncharacterized protein</fullName>
    </submittedName>
</protein>
<proteinExistence type="predicted"/>
<comment type="caution">
    <text evidence="1">The sequence shown here is derived from an EMBL/GenBank/DDBJ whole genome shotgun (WGS) entry which is preliminary data.</text>
</comment>
<sequence>MSTSAHRQPGVATPEWMNTAGLRLPLDGVSCFSPSSCSVWTN</sequence>